<dbReference type="InterPro" id="IPR012337">
    <property type="entry name" value="RNaseH-like_sf"/>
</dbReference>
<dbReference type="EMBL" id="LSSN01001289">
    <property type="protein sequence ID" value="OMJ20253.1"/>
    <property type="molecule type" value="Genomic_DNA"/>
</dbReference>
<dbReference type="GO" id="GO:0005730">
    <property type="term" value="C:nucleolus"/>
    <property type="evidence" value="ECO:0007669"/>
    <property type="project" value="TreeGrafter"/>
</dbReference>
<feature type="compositionally biased region" description="Polar residues" evidence="9">
    <location>
        <begin position="882"/>
        <end position="912"/>
    </location>
</feature>
<dbReference type="InterPro" id="IPR012588">
    <property type="entry name" value="Exosome-assoc_fac_Rrp6_N"/>
</dbReference>
<dbReference type="GO" id="GO:0071038">
    <property type="term" value="P:TRAMP-dependent tRNA surveillance pathway"/>
    <property type="evidence" value="ECO:0007669"/>
    <property type="project" value="TreeGrafter"/>
</dbReference>
<dbReference type="InterPro" id="IPR045092">
    <property type="entry name" value="Rrp6-like"/>
</dbReference>
<dbReference type="PROSITE" id="PS50967">
    <property type="entry name" value="HRDC"/>
    <property type="match status" value="1"/>
</dbReference>
<dbReference type="SUPFAM" id="SSF47819">
    <property type="entry name" value="HRDC-like"/>
    <property type="match status" value="1"/>
</dbReference>
<dbReference type="GO" id="GO:0003727">
    <property type="term" value="F:single-stranded RNA binding"/>
    <property type="evidence" value="ECO:0007669"/>
    <property type="project" value="TreeGrafter"/>
</dbReference>
<dbReference type="EMBL" id="LSSN01000193">
    <property type="protein sequence ID" value="OMJ25302.1"/>
    <property type="molecule type" value="Genomic_DNA"/>
</dbReference>
<evidence type="ECO:0000259" key="10">
    <source>
        <dbReference type="PROSITE" id="PS50967"/>
    </source>
</evidence>
<evidence type="ECO:0000256" key="2">
    <source>
        <dbReference type="ARBA" id="ARBA00022552"/>
    </source>
</evidence>
<dbReference type="GO" id="GO:0071051">
    <property type="term" value="P:poly(A)-dependent snoRNA 3'-end processing"/>
    <property type="evidence" value="ECO:0007669"/>
    <property type="project" value="TreeGrafter"/>
</dbReference>
<keyword evidence="2" id="KW-0698">rRNA processing</keyword>
<dbReference type="SMART" id="SM00341">
    <property type="entry name" value="HRDC"/>
    <property type="match status" value="1"/>
</dbReference>
<dbReference type="OrthoDB" id="2250022at2759"/>
<dbReference type="InterPro" id="IPR044876">
    <property type="entry name" value="HRDC_dom_sf"/>
</dbReference>
<comment type="caution">
    <text evidence="12">The sequence shown here is derived from an EMBL/GenBank/DDBJ whole genome shotgun (WGS) entry which is preliminary data.</text>
</comment>
<dbReference type="GO" id="GO:0000176">
    <property type="term" value="C:nuclear exosome (RNase complex)"/>
    <property type="evidence" value="ECO:0007669"/>
    <property type="project" value="InterPro"/>
</dbReference>
<evidence type="ECO:0000313" key="11">
    <source>
        <dbReference type="EMBL" id="OMJ20253.1"/>
    </source>
</evidence>
<dbReference type="Gene3D" id="3.30.420.10">
    <property type="entry name" value="Ribonuclease H-like superfamily/Ribonuclease H"/>
    <property type="match status" value="1"/>
</dbReference>
<dbReference type="InterPro" id="IPR010997">
    <property type="entry name" value="HRDC-like_sf"/>
</dbReference>
<comment type="similarity">
    <text evidence="8">Belongs to the exosome component 10/RRP6 family.</text>
</comment>
<evidence type="ECO:0000256" key="6">
    <source>
        <dbReference type="ARBA" id="ARBA00022839"/>
    </source>
</evidence>
<dbReference type="Proteomes" id="UP000187283">
    <property type="component" value="Unassembled WGS sequence"/>
</dbReference>
<reference evidence="12 13" key="1">
    <citation type="submission" date="2017-01" db="EMBL/GenBank/DDBJ databases">
        <authorList>
            <person name="Mah S.A."/>
            <person name="Swanson W.J."/>
            <person name="Moy G.W."/>
            <person name="Vacquier V.D."/>
        </authorList>
    </citation>
    <scope>NUCLEOTIDE SEQUENCE [LARGE SCALE GENOMIC DNA]</scope>
    <source>
        <strain evidence="12 13">GSMNP</strain>
    </source>
</reference>
<keyword evidence="7" id="KW-0539">Nucleus</keyword>
<dbReference type="GO" id="GO:0000166">
    <property type="term" value="F:nucleotide binding"/>
    <property type="evidence" value="ECO:0007669"/>
    <property type="project" value="InterPro"/>
</dbReference>
<dbReference type="GO" id="GO:0071036">
    <property type="term" value="P:nuclear polyadenylation-dependent snoRNA catabolic process"/>
    <property type="evidence" value="ECO:0007669"/>
    <property type="project" value="TreeGrafter"/>
</dbReference>
<dbReference type="GO" id="GO:0071040">
    <property type="term" value="P:nuclear polyadenylation-dependent antisense transcript catabolic process"/>
    <property type="evidence" value="ECO:0007669"/>
    <property type="project" value="TreeGrafter"/>
</dbReference>
<dbReference type="InterPro" id="IPR002562">
    <property type="entry name" value="3'-5'_exonuclease_dom"/>
</dbReference>
<organism evidence="12 13">
    <name type="scientific">Smittium culicis</name>
    <dbReference type="NCBI Taxonomy" id="133412"/>
    <lineage>
        <taxon>Eukaryota</taxon>
        <taxon>Fungi</taxon>
        <taxon>Fungi incertae sedis</taxon>
        <taxon>Zoopagomycota</taxon>
        <taxon>Kickxellomycotina</taxon>
        <taxon>Harpellomycetes</taxon>
        <taxon>Harpellales</taxon>
        <taxon>Legeriomycetaceae</taxon>
        <taxon>Smittium</taxon>
    </lineage>
</organism>
<dbReference type="GO" id="GO:0071035">
    <property type="term" value="P:nuclear polyadenylation-dependent rRNA catabolic process"/>
    <property type="evidence" value="ECO:0007669"/>
    <property type="project" value="TreeGrafter"/>
</dbReference>
<dbReference type="Gene3D" id="1.10.150.80">
    <property type="entry name" value="HRDC domain"/>
    <property type="match status" value="1"/>
</dbReference>
<dbReference type="GO" id="GO:0000467">
    <property type="term" value="P:exonucleolytic trimming to generate mature 3'-end of 5.8S rRNA from tricistronic rRNA transcript (SSU-rRNA, 5.8S rRNA, LSU-rRNA)"/>
    <property type="evidence" value="ECO:0007669"/>
    <property type="project" value="InterPro"/>
</dbReference>
<dbReference type="SUPFAM" id="SSF53098">
    <property type="entry name" value="Ribonuclease H-like"/>
    <property type="match status" value="1"/>
</dbReference>
<feature type="region of interest" description="Disordered" evidence="9">
    <location>
        <begin position="731"/>
        <end position="750"/>
    </location>
</feature>
<dbReference type="InterPro" id="IPR002121">
    <property type="entry name" value="HRDC_dom"/>
</dbReference>
<feature type="compositionally biased region" description="Polar residues" evidence="9">
    <location>
        <begin position="741"/>
        <end position="750"/>
    </location>
</feature>
<dbReference type="GO" id="GO:0071044">
    <property type="term" value="P:histone mRNA catabolic process"/>
    <property type="evidence" value="ECO:0007669"/>
    <property type="project" value="TreeGrafter"/>
</dbReference>
<feature type="region of interest" description="Disordered" evidence="9">
    <location>
        <begin position="982"/>
        <end position="1023"/>
    </location>
</feature>
<gene>
    <name evidence="11" type="ORF">AYI70_g4227</name>
    <name evidence="12" type="ORF">AYI70_g987</name>
</gene>
<sequence>MANPTPNNLEEAVKNAFSSLMLATKRSNQVSYSDLKFHSTISPEFADILDKTTDKTRNLINSISSSSRNSNFTTLQNNLPSIKQKSDLDKIAIKNIQDVLLPPITQEKKPKYEMGQEYRKIVEIADTIIDRIDVNLDFIKNEKSNPLISGPLSQSKPVVTEYKKIGSKSSNSSQTYSLIHATKIPRPQMKFKDEIDNSNSTNFVWKIKEKPFAKVPLEYGLPGTEIKDHSINKHLEELGLSRSGSSTPIPHSGSDTQFQNLLTFDNNKMVPLPHPYEYEIKSYDPPSRYFSEVETRVSQEWGADSNFVYVDTPELLDQMINDIISLKDNDSDIAIDLEHHNYRSFMGFTCLIQLSTRYKDYIIDSLELRSELYKLNIVTADPSRIKVFHGAESDIEWLQRDFGVYVVGLFDTYHATKILNYPKHSLAYLLQSIPKVNSDKKYQLADWRIRPLTADMLNYARADTHYLLEIFDVLRKELMTVDNGLNYVINKSKTTALRIFEKEHYDGIYGNGPNGWNTLLSKHTFALNNKQLVVFKALHAWRDQIARLHDESIRYVLPNHILFSISSRLPDSVEKLLAACIPTPPLIRLYSREVLELIEDSLLNVQDEDDLNTLEADINSEESSGFLVSKHFVSPIYPIPRFPAILSTDNLNSNSMDIDNLEQTELDELKDISESENLNLKSYLSGLFKDSMDPLKVSNGEKIETLLKSIQSISNPLFEINNSLNKNTPFPVEQEPEDESTPTFIKTDTTLDNNNIGDNVGKEISHPADQKTSLLPKVGKPKATKKDETNGTIQEEFESAAMNVNELVKDNSDILVISQISSNNISKNKRKLSTTINENSSANLIKLDSDDNATVEPNESTPPAKKNKKNRKKKAKGKANADSTDINSVNASEKSPNAAVSSNTVNNGQNSLDDAHTKAESKLDPNAQLKSASSSEANSGNHKGSKKAPSAKTPVRNNKLKPYDPFAKTVFKSDFKTIEQNETANEDFGGSDSKNKDKQSNSRVLRSARKNTGNKSMTFSKKK</sequence>
<keyword evidence="4" id="KW-0378">Hydrolase</keyword>
<keyword evidence="13" id="KW-1185">Reference proteome</keyword>
<feature type="domain" description="HRDC" evidence="10">
    <location>
        <begin position="528"/>
        <end position="608"/>
    </location>
</feature>
<feature type="region of interest" description="Disordered" evidence="9">
    <location>
        <begin position="847"/>
        <end position="965"/>
    </location>
</feature>
<dbReference type="InterPro" id="IPR036397">
    <property type="entry name" value="RNaseH_sf"/>
</dbReference>
<dbReference type="Pfam" id="PF08066">
    <property type="entry name" value="PMC2NT"/>
    <property type="match status" value="1"/>
</dbReference>
<feature type="region of interest" description="Disordered" evidence="9">
    <location>
        <begin position="762"/>
        <end position="790"/>
    </location>
</feature>
<protein>
    <submittedName>
        <fullName evidence="12">Exosome component 10</fullName>
    </submittedName>
</protein>
<evidence type="ECO:0000256" key="3">
    <source>
        <dbReference type="ARBA" id="ARBA00022722"/>
    </source>
</evidence>
<dbReference type="InterPro" id="IPR049559">
    <property type="entry name" value="Rrp6p-like_exo"/>
</dbReference>
<dbReference type="GO" id="GO:0071037">
    <property type="term" value="P:nuclear polyadenylation-dependent snRNA catabolic process"/>
    <property type="evidence" value="ECO:0007669"/>
    <property type="project" value="TreeGrafter"/>
</dbReference>
<feature type="compositionally biased region" description="Polar residues" evidence="9">
    <location>
        <begin position="1010"/>
        <end position="1023"/>
    </location>
</feature>
<dbReference type="Pfam" id="PF01612">
    <property type="entry name" value="DNA_pol_A_exo1"/>
    <property type="match status" value="1"/>
</dbReference>
<keyword evidence="6" id="KW-0269">Exonuclease</keyword>
<name>A0A1R1YEG4_9FUNG</name>
<evidence type="ECO:0000256" key="8">
    <source>
        <dbReference type="ARBA" id="ARBA00043957"/>
    </source>
</evidence>
<comment type="subcellular location">
    <subcellularLocation>
        <location evidence="1">Nucleus</location>
    </subcellularLocation>
</comment>
<keyword evidence="5" id="KW-0271">Exosome</keyword>
<dbReference type="PANTHER" id="PTHR12124:SF47">
    <property type="entry name" value="EXOSOME COMPONENT 10"/>
    <property type="match status" value="1"/>
</dbReference>
<dbReference type="PANTHER" id="PTHR12124">
    <property type="entry name" value="POLYMYOSITIS/SCLERODERMA AUTOANTIGEN-RELATED"/>
    <property type="match status" value="1"/>
</dbReference>
<accession>A0A1R1YEG4</accession>
<evidence type="ECO:0000256" key="9">
    <source>
        <dbReference type="SAM" id="MobiDB-lite"/>
    </source>
</evidence>
<proteinExistence type="inferred from homology"/>
<dbReference type="SMART" id="SM00474">
    <property type="entry name" value="35EXOc"/>
    <property type="match status" value="1"/>
</dbReference>
<evidence type="ECO:0000313" key="12">
    <source>
        <dbReference type="EMBL" id="OMJ25302.1"/>
    </source>
</evidence>
<dbReference type="GO" id="GO:0000175">
    <property type="term" value="F:3'-5'-RNA exonuclease activity"/>
    <property type="evidence" value="ECO:0007669"/>
    <property type="project" value="InterPro"/>
</dbReference>
<evidence type="ECO:0000256" key="5">
    <source>
        <dbReference type="ARBA" id="ARBA00022835"/>
    </source>
</evidence>
<keyword evidence="3" id="KW-0540">Nuclease</keyword>
<evidence type="ECO:0000313" key="13">
    <source>
        <dbReference type="Proteomes" id="UP000187283"/>
    </source>
</evidence>
<feature type="compositionally biased region" description="Basic and acidic residues" evidence="9">
    <location>
        <begin position="913"/>
        <end position="923"/>
    </location>
</feature>
<dbReference type="STRING" id="133412.A0A1R1YEG4"/>
<evidence type="ECO:0000256" key="7">
    <source>
        <dbReference type="ARBA" id="ARBA00023242"/>
    </source>
</evidence>
<dbReference type="AlphaFoldDB" id="A0A1R1YEG4"/>
<evidence type="ECO:0000256" key="1">
    <source>
        <dbReference type="ARBA" id="ARBA00004123"/>
    </source>
</evidence>
<feature type="compositionally biased region" description="Polar residues" evidence="9">
    <location>
        <begin position="928"/>
        <end position="942"/>
    </location>
</feature>
<feature type="compositionally biased region" description="Basic residues" evidence="9">
    <location>
        <begin position="865"/>
        <end position="877"/>
    </location>
</feature>
<dbReference type="FunFam" id="1.10.150.80:FF:000001">
    <property type="entry name" value="Putative exosome component 10"/>
    <property type="match status" value="1"/>
</dbReference>
<dbReference type="GO" id="GO:0071039">
    <property type="term" value="P:nuclear polyadenylation-dependent CUT catabolic process"/>
    <property type="evidence" value="ECO:0007669"/>
    <property type="project" value="TreeGrafter"/>
</dbReference>
<dbReference type="Pfam" id="PF00570">
    <property type="entry name" value="HRDC"/>
    <property type="match status" value="1"/>
</dbReference>
<evidence type="ECO:0000256" key="4">
    <source>
        <dbReference type="ARBA" id="ARBA00022801"/>
    </source>
</evidence>
<dbReference type="CDD" id="cd06147">
    <property type="entry name" value="Rrp6p_like_exo"/>
    <property type="match status" value="1"/>
</dbReference>